<evidence type="ECO:0000259" key="1">
    <source>
        <dbReference type="Pfam" id="PF20976"/>
    </source>
</evidence>
<dbReference type="AlphaFoldDB" id="A0A4V6TTQ4"/>
<dbReference type="EMBL" id="SELW01000580">
    <property type="protein sequence ID" value="TID20368.1"/>
    <property type="molecule type" value="Genomic_DNA"/>
</dbReference>
<dbReference type="Proteomes" id="UP000307173">
    <property type="component" value="Unassembled WGS sequence"/>
</dbReference>
<evidence type="ECO:0000313" key="2">
    <source>
        <dbReference type="EMBL" id="TID20368.1"/>
    </source>
</evidence>
<gene>
    <name evidence="2" type="ORF">CANINC_003613</name>
</gene>
<accession>A0A4V6TTQ4</accession>
<dbReference type="Pfam" id="PF20976">
    <property type="entry name" value="Pop8"/>
    <property type="match status" value="1"/>
</dbReference>
<name>A0A4V6TTQ4_9ASCO</name>
<keyword evidence="3" id="KW-1185">Reference proteome</keyword>
<organism evidence="2 3">
    <name type="scientific">Pichia inconspicua</name>
    <dbReference type="NCBI Taxonomy" id="52247"/>
    <lineage>
        <taxon>Eukaryota</taxon>
        <taxon>Fungi</taxon>
        <taxon>Dikarya</taxon>
        <taxon>Ascomycota</taxon>
        <taxon>Saccharomycotina</taxon>
        <taxon>Pichiomycetes</taxon>
        <taxon>Pichiales</taxon>
        <taxon>Pichiaceae</taxon>
        <taxon>Pichia</taxon>
    </lineage>
</organism>
<dbReference type="OrthoDB" id="4056858at2759"/>
<dbReference type="STRING" id="52247.A0A4V6TTQ4"/>
<protein>
    <recommendedName>
        <fullName evidence="1">Ribonucleases P/MRP subunit Pop8-like domain-containing protein</fullName>
    </recommendedName>
</protein>
<comment type="caution">
    <text evidence="2">The sequence shown here is derived from an EMBL/GenBank/DDBJ whole genome shotgun (WGS) entry which is preliminary data.</text>
</comment>
<feature type="domain" description="Ribonucleases P/MRP subunit Pop8-like" evidence="1">
    <location>
        <begin position="14"/>
        <end position="81"/>
    </location>
</feature>
<sequence>MSAESWEIKNCHKDWYYYRLQIVNSETPDELTWKLQILKVLQQAGGVFGQAIDFDILSTISVHPLQTIVRVAFEDHKKFTEYISMGVFDEEKNPGSFRIIAKSASLQGVATDAMNWIS</sequence>
<reference evidence="2 3" key="1">
    <citation type="journal article" date="2019" name="Front. Genet.">
        <title>Whole-Genome Sequencing of the Opportunistic Yeast Pathogen Candida inconspicua Uncovers Its Hybrid Origin.</title>
        <authorList>
            <person name="Mixao V."/>
            <person name="Hansen A.P."/>
            <person name="Saus E."/>
            <person name="Boekhout T."/>
            <person name="Lass-Florl C."/>
            <person name="Gabaldon T."/>
        </authorList>
    </citation>
    <scope>NUCLEOTIDE SEQUENCE [LARGE SCALE GENOMIC DNA]</scope>
    <source>
        <strain evidence="2 3">CBS 180</strain>
    </source>
</reference>
<evidence type="ECO:0000313" key="3">
    <source>
        <dbReference type="Proteomes" id="UP000307173"/>
    </source>
</evidence>
<proteinExistence type="predicted"/>
<dbReference type="InterPro" id="IPR049128">
    <property type="entry name" value="Pop8-like_dom"/>
</dbReference>